<comment type="caution">
    <text evidence="1">The sequence shown here is derived from an EMBL/GenBank/DDBJ whole genome shotgun (WGS) entry which is preliminary data.</text>
</comment>
<evidence type="ECO:0000313" key="1">
    <source>
        <dbReference type="EMBL" id="KAI8437525.1"/>
    </source>
</evidence>
<evidence type="ECO:0000313" key="2">
    <source>
        <dbReference type="Proteomes" id="UP001064048"/>
    </source>
</evidence>
<name>A0ACC0KML7_CHOFU</name>
<protein>
    <submittedName>
        <fullName evidence="1">Uncharacterized protein</fullName>
    </submittedName>
</protein>
<proteinExistence type="predicted"/>
<dbReference type="EMBL" id="CM046120">
    <property type="protein sequence ID" value="KAI8437525.1"/>
    <property type="molecule type" value="Genomic_DNA"/>
</dbReference>
<accession>A0ACC0KML7</accession>
<gene>
    <name evidence="1" type="ORF">MSG28_011831</name>
</gene>
<reference evidence="1 2" key="1">
    <citation type="journal article" date="2022" name="Genome Biol. Evol.">
        <title>The Spruce Budworm Genome: Reconstructing the Evolutionary History of Antifreeze Proteins.</title>
        <authorList>
            <person name="Beliveau C."/>
            <person name="Gagne P."/>
            <person name="Picq S."/>
            <person name="Vernygora O."/>
            <person name="Keeling C.I."/>
            <person name="Pinkney K."/>
            <person name="Doucet D."/>
            <person name="Wen F."/>
            <person name="Johnston J.S."/>
            <person name="Maaroufi H."/>
            <person name="Boyle B."/>
            <person name="Laroche J."/>
            <person name="Dewar K."/>
            <person name="Juretic N."/>
            <person name="Blackburn G."/>
            <person name="Nisole A."/>
            <person name="Brunet B."/>
            <person name="Brandao M."/>
            <person name="Lumley L."/>
            <person name="Duan J."/>
            <person name="Quan G."/>
            <person name="Lucarotti C.J."/>
            <person name="Roe A.D."/>
            <person name="Sperling F.A.H."/>
            <person name="Levesque R.C."/>
            <person name="Cusson M."/>
        </authorList>
    </citation>
    <scope>NUCLEOTIDE SEQUENCE [LARGE SCALE GENOMIC DNA]</scope>
    <source>
        <strain evidence="1">Glfc:IPQL:Cfum</strain>
    </source>
</reference>
<keyword evidence="2" id="KW-1185">Reference proteome</keyword>
<dbReference type="Proteomes" id="UP001064048">
    <property type="component" value="Chromosome 20"/>
</dbReference>
<sequence>MSKTVEQFCFITIINPKTSINKGLLECHNEHRRLHGDGGQRRLRRRKVVGPCARSARIAATTLLANPAVKQQCLHCCVSAWRLLCACAMAVANKCDQTPPLAPKDSTPSFNEMFGITVQSKGEDAGQFYLPDQRYVISLYTKNMTRLFRWFMVTIEEPDVDSSSYDFDRHPGDVGNLKTLDSDRRSRYSERCLNSVENIDNSEKDRIEMHWLSPKFSDRMAEKVRIRAMVAENADLWYISPNLTVELAKDNQKPIDSPPALARETCKLCSEARYEVIFRGQWSRLTHPQNFPTKADNNEYSYMVGASHDYKFVLWKPDDKAGEGLKAAAETANTTILEEEILTAMRGNKPNSTRTLIRGRKMKHPDMFEPSQALFRVDPLHHLFSLVVAFKPSPDWFLGAHQFDLCGDDEWLNDFKLPLYPWDAGTMDGVSYVLPTKVTMPQDHVKRVALGSFERESPFYQINLNDLKPFGHLQINLLNVYPLEDSECSESDEDKVDEENTAANQEEEPEEPLVMESRTVCSFSDWSDWSPCLPDAECGPGSQYRTRIRMNLNPYYKFNKNSGSSNEVMCIGDPNSEDTEYKECYVDCY</sequence>
<organism evidence="1 2">
    <name type="scientific">Choristoneura fumiferana</name>
    <name type="common">Spruce budworm moth</name>
    <name type="synonym">Archips fumiferana</name>
    <dbReference type="NCBI Taxonomy" id="7141"/>
    <lineage>
        <taxon>Eukaryota</taxon>
        <taxon>Metazoa</taxon>
        <taxon>Ecdysozoa</taxon>
        <taxon>Arthropoda</taxon>
        <taxon>Hexapoda</taxon>
        <taxon>Insecta</taxon>
        <taxon>Pterygota</taxon>
        <taxon>Neoptera</taxon>
        <taxon>Endopterygota</taxon>
        <taxon>Lepidoptera</taxon>
        <taxon>Glossata</taxon>
        <taxon>Ditrysia</taxon>
        <taxon>Tortricoidea</taxon>
        <taxon>Tortricidae</taxon>
        <taxon>Tortricinae</taxon>
        <taxon>Choristoneura</taxon>
    </lineage>
</organism>